<dbReference type="PANTHER" id="PTHR21600:SF44">
    <property type="entry name" value="RIBOSOMAL LARGE SUBUNIT PSEUDOURIDINE SYNTHASE D"/>
    <property type="match status" value="1"/>
</dbReference>
<feature type="domain" description="Pseudouridine synthase RsuA/RluA-like" evidence="6">
    <location>
        <begin position="95"/>
        <end position="247"/>
    </location>
</feature>
<reference evidence="8" key="1">
    <citation type="journal article" date="2019" name="Int. J. Syst. Evol. Microbiol.">
        <title>The Global Catalogue of Microorganisms (GCM) 10K type strain sequencing project: providing services to taxonomists for standard genome sequencing and annotation.</title>
        <authorList>
            <consortium name="The Broad Institute Genomics Platform"/>
            <consortium name="The Broad Institute Genome Sequencing Center for Infectious Disease"/>
            <person name="Wu L."/>
            <person name="Ma J."/>
        </authorList>
    </citation>
    <scope>NUCLEOTIDE SEQUENCE [LARGE SCALE GENOMIC DNA]</scope>
    <source>
        <strain evidence="8">CGMCC 1.3240</strain>
    </source>
</reference>
<dbReference type="RefSeq" id="WP_379186821.1">
    <property type="nucleotide sequence ID" value="NZ_JBHSOW010000015.1"/>
</dbReference>
<dbReference type="PROSITE" id="PS01129">
    <property type="entry name" value="PSI_RLU"/>
    <property type="match status" value="1"/>
</dbReference>
<evidence type="ECO:0000256" key="1">
    <source>
        <dbReference type="ARBA" id="ARBA00000073"/>
    </source>
</evidence>
<dbReference type="Pfam" id="PF00849">
    <property type="entry name" value="PseudoU_synth_2"/>
    <property type="match status" value="1"/>
</dbReference>
<dbReference type="InterPro" id="IPR020103">
    <property type="entry name" value="PsdUridine_synth_cat_dom_sf"/>
</dbReference>
<dbReference type="EMBL" id="JBHSOW010000015">
    <property type="protein sequence ID" value="MFC5648293.1"/>
    <property type="molecule type" value="Genomic_DNA"/>
</dbReference>
<comment type="caution">
    <text evidence="7">The sequence shown here is derived from an EMBL/GenBank/DDBJ whole genome shotgun (WGS) entry which is preliminary data.</text>
</comment>
<dbReference type="Proteomes" id="UP001596047">
    <property type="component" value="Unassembled WGS sequence"/>
</dbReference>
<proteinExistence type="inferred from homology"/>
<evidence type="ECO:0000256" key="3">
    <source>
        <dbReference type="ARBA" id="ARBA00023235"/>
    </source>
</evidence>
<evidence type="ECO:0000259" key="6">
    <source>
        <dbReference type="Pfam" id="PF00849"/>
    </source>
</evidence>
<dbReference type="InterPro" id="IPR006145">
    <property type="entry name" value="PsdUridine_synth_RsuA/RluA"/>
</dbReference>
<accession>A0ABW0VS28</accession>
<comment type="function">
    <text evidence="5">Responsible for synthesis of pseudouridine from uracil.</text>
</comment>
<organism evidence="7 8">
    <name type="scientific">Paenibacillus solisilvae</name>
    <dbReference type="NCBI Taxonomy" id="2486751"/>
    <lineage>
        <taxon>Bacteria</taxon>
        <taxon>Bacillati</taxon>
        <taxon>Bacillota</taxon>
        <taxon>Bacilli</taxon>
        <taxon>Bacillales</taxon>
        <taxon>Paenibacillaceae</taxon>
        <taxon>Paenibacillus</taxon>
    </lineage>
</organism>
<evidence type="ECO:0000256" key="5">
    <source>
        <dbReference type="RuleBase" id="RU362028"/>
    </source>
</evidence>
<dbReference type="PROSITE" id="PS50889">
    <property type="entry name" value="S4"/>
    <property type="match status" value="1"/>
</dbReference>
<comment type="similarity">
    <text evidence="2 5">Belongs to the pseudouridine synthase RluA family.</text>
</comment>
<keyword evidence="8" id="KW-1185">Reference proteome</keyword>
<protein>
    <recommendedName>
        <fullName evidence="5">Pseudouridine synthase</fullName>
        <ecNumber evidence="5">5.4.99.-</ecNumber>
    </recommendedName>
</protein>
<sequence length="308" mass="34682">MKASASNRQTRESAAKVFPVTEPAELLPFLLKNVTNAGRNSIKSMLSRGQIAVNGKPETAYNYQLQTGQTVTLSKEKVIEAPPLIGLSILHEDEHLLVVVKDAGLLSIASDKETDLTAYRQLTAHVRADGNEFNRIFVVHRLDRDTSGVMMFAKSEEVQQLLQNSWQETVKERTYVALVEGMLKKPEGTISSWLKESKTLKMYSSHYPNDGLHAVTHYKVIQSNRNFSLLEVSLETGRKNQIRVHMEDIGHPIVNDKKYGSKSRAINRLGLHARVLSFVHPKTGALLRFETEIPKMFLNPFREGFTAK</sequence>
<dbReference type="SUPFAM" id="SSF55174">
    <property type="entry name" value="Alpha-L RNA-binding motif"/>
    <property type="match status" value="1"/>
</dbReference>
<comment type="catalytic activity">
    <reaction evidence="1 5">
        <text>a uridine in RNA = a pseudouridine in RNA</text>
        <dbReference type="Rhea" id="RHEA:48348"/>
        <dbReference type="Rhea" id="RHEA-COMP:12068"/>
        <dbReference type="Rhea" id="RHEA-COMP:12069"/>
        <dbReference type="ChEBI" id="CHEBI:65314"/>
        <dbReference type="ChEBI" id="CHEBI:65315"/>
    </reaction>
</comment>
<dbReference type="GO" id="GO:0016853">
    <property type="term" value="F:isomerase activity"/>
    <property type="evidence" value="ECO:0007669"/>
    <property type="project" value="UniProtKB-KW"/>
</dbReference>
<dbReference type="InterPro" id="IPR050188">
    <property type="entry name" value="RluA_PseudoU_synthase"/>
</dbReference>
<keyword evidence="3 5" id="KW-0413">Isomerase</keyword>
<dbReference type="CDD" id="cd02869">
    <property type="entry name" value="PseudoU_synth_RluA_like"/>
    <property type="match status" value="1"/>
</dbReference>
<evidence type="ECO:0000256" key="4">
    <source>
        <dbReference type="PROSITE-ProRule" id="PRU00182"/>
    </source>
</evidence>
<dbReference type="NCBIfam" id="TIGR00005">
    <property type="entry name" value="rluA_subfam"/>
    <property type="match status" value="1"/>
</dbReference>
<name>A0ABW0VS28_9BACL</name>
<evidence type="ECO:0000313" key="8">
    <source>
        <dbReference type="Proteomes" id="UP001596047"/>
    </source>
</evidence>
<keyword evidence="4" id="KW-0694">RNA-binding</keyword>
<dbReference type="PANTHER" id="PTHR21600">
    <property type="entry name" value="MITOCHONDRIAL RNA PSEUDOURIDINE SYNTHASE"/>
    <property type="match status" value="1"/>
</dbReference>
<dbReference type="InterPro" id="IPR006225">
    <property type="entry name" value="PsdUridine_synth_RluC/D"/>
</dbReference>
<dbReference type="Gene3D" id="3.30.2350.10">
    <property type="entry name" value="Pseudouridine synthase"/>
    <property type="match status" value="1"/>
</dbReference>
<dbReference type="SUPFAM" id="SSF55120">
    <property type="entry name" value="Pseudouridine synthase"/>
    <property type="match status" value="1"/>
</dbReference>
<evidence type="ECO:0000256" key="2">
    <source>
        <dbReference type="ARBA" id="ARBA00010876"/>
    </source>
</evidence>
<gene>
    <name evidence="7" type="ORF">ACFPYJ_04000</name>
</gene>
<dbReference type="InterPro" id="IPR006224">
    <property type="entry name" value="PsdUridine_synth_RluA-like_CS"/>
</dbReference>
<evidence type="ECO:0000313" key="7">
    <source>
        <dbReference type="EMBL" id="MFC5648293.1"/>
    </source>
</evidence>
<dbReference type="EC" id="5.4.99.-" evidence="5"/>